<comment type="caution">
    <text evidence="2">The sequence shown here is derived from an EMBL/GenBank/DDBJ whole genome shotgun (WGS) entry which is preliminary data.</text>
</comment>
<dbReference type="SUPFAM" id="SSF55729">
    <property type="entry name" value="Acyl-CoA N-acyltransferases (Nat)"/>
    <property type="match status" value="1"/>
</dbReference>
<dbReference type="RefSeq" id="WP_260976919.1">
    <property type="nucleotide sequence ID" value="NZ_JAOANI010000022.1"/>
</dbReference>
<evidence type="ECO:0000259" key="1">
    <source>
        <dbReference type="Pfam" id="PF13302"/>
    </source>
</evidence>
<dbReference type="Gene3D" id="3.40.630.30">
    <property type="match status" value="1"/>
</dbReference>
<name>A0A9X2WH53_9GAMM</name>
<feature type="domain" description="N-acetyltransferase" evidence="1">
    <location>
        <begin position="11"/>
        <end position="149"/>
    </location>
</feature>
<sequence>MNWNFPAGNFTLRLPLVDQDGAALYDLLKEQTRVDHIPRLAMSVEAQALDELRRMAMRFETREAAFWLVEGAYDQQLLARIGIQKINWMLSSAQLQWELSDAADLAVLQEVMPPLLNFCFSELGLHRIEMRLRAGSEQHEALLQQLGFHYEGCLPAQVEYNDSSVDMALYSFLASDRD</sequence>
<dbReference type="InterPro" id="IPR016181">
    <property type="entry name" value="Acyl_CoA_acyltransferase"/>
</dbReference>
<dbReference type="Pfam" id="PF13302">
    <property type="entry name" value="Acetyltransf_3"/>
    <property type="match status" value="1"/>
</dbReference>
<dbReference type="InterPro" id="IPR051908">
    <property type="entry name" value="Ribosomal_N-acetyltransferase"/>
</dbReference>
<organism evidence="2 3">
    <name type="scientific">Thalassolituus pacificus</name>
    <dbReference type="NCBI Taxonomy" id="2975440"/>
    <lineage>
        <taxon>Bacteria</taxon>
        <taxon>Pseudomonadati</taxon>
        <taxon>Pseudomonadota</taxon>
        <taxon>Gammaproteobacteria</taxon>
        <taxon>Oceanospirillales</taxon>
        <taxon>Oceanospirillaceae</taxon>
        <taxon>Thalassolituus</taxon>
    </lineage>
</organism>
<dbReference type="PANTHER" id="PTHR43441">
    <property type="entry name" value="RIBOSOMAL-PROTEIN-SERINE ACETYLTRANSFERASE"/>
    <property type="match status" value="1"/>
</dbReference>
<gene>
    <name evidence="2" type="ORF">NYR02_13720</name>
</gene>
<reference evidence="2" key="2">
    <citation type="submission" date="2022-08" db="EMBL/GenBank/DDBJ databases">
        <authorList>
            <person name="Dong C."/>
        </authorList>
    </citation>
    <scope>NUCLEOTIDE SEQUENCE</scope>
    <source>
        <strain evidence="2">59MF3M-4</strain>
    </source>
</reference>
<dbReference type="PANTHER" id="PTHR43441:SF2">
    <property type="entry name" value="FAMILY ACETYLTRANSFERASE, PUTATIVE (AFU_ORTHOLOGUE AFUA_7G00850)-RELATED"/>
    <property type="match status" value="1"/>
</dbReference>
<accession>A0A9X2WH53</accession>
<dbReference type="GO" id="GO:0008999">
    <property type="term" value="F:protein-N-terminal-alanine acetyltransferase activity"/>
    <property type="evidence" value="ECO:0007669"/>
    <property type="project" value="TreeGrafter"/>
</dbReference>
<protein>
    <submittedName>
        <fullName evidence="2">GNAT family N-acetyltransferase</fullName>
    </submittedName>
</protein>
<dbReference type="InterPro" id="IPR000182">
    <property type="entry name" value="GNAT_dom"/>
</dbReference>
<dbReference type="AlphaFoldDB" id="A0A9X2WH53"/>
<evidence type="ECO:0000313" key="3">
    <source>
        <dbReference type="Proteomes" id="UP001147830"/>
    </source>
</evidence>
<keyword evidence="3" id="KW-1185">Reference proteome</keyword>
<dbReference type="Proteomes" id="UP001147830">
    <property type="component" value="Unassembled WGS sequence"/>
</dbReference>
<dbReference type="GO" id="GO:1990189">
    <property type="term" value="F:protein N-terminal-serine acetyltransferase activity"/>
    <property type="evidence" value="ECO:0007669"/>
    <property type="project" value="TreeGrafter"/>
</dbReference>
<dbReference type="GO" id="GO:0005737">
    <property type="term" value="C:cytoplasm"/>
    <property type="evidence" value="ECO:0007669"/>
    <property type="project" value="TreeGrafter"/>
</dbReference>
<proteinExistence type="predicted"/>
<evidence type="ECO:0000313" key="2">
    <source>
        <dbReference type="EMBL" id="MCT7360074.1"/>
    </source>
</evidence>
<reference evidence="2" key="1">
    <citation type="journal article" date="2022" name="Front. Microbiol.">
        <title>Genome-based taxonomic rearrangement of Oceanobacter-related bacteria including the description of Thalassolituus hydrocarbonoclasticus sp. nov. and Thalassolituus pacificus sp. nov. and emended description of the genus Thalassolituus.</title>
        <authorList>
            <person name="Dong C."/>
            <person name="Wei L."/>
            <person name="Wang J."/>
            <person name="Lai Q."/>
            <person name="Huang Z."/>
            <person name="Shao Z."/>
        </authorList>
    </citation>
    <scope>NUCLEOTIDE SEQUENCE</scope>
    <source>
        <strain evidence="2">59MF3M-4</strain>
    </source>
</reference>
<dbReference type="EMBL" id="JAOANI010000022">
    <property type="protein sequence ID" value="MCT7360074.1"/>
    <property type="molecule type" value="Genomic_DNA"/>
</dbReference>